<dbReference type="Proteomes" id="UP000817658">
    <property type="component" value="Chromosome 1"/>
</dbReference>
<organism evidence="1">
    <name type="scientific">Oryza sativa subsp. japonica</name>
    <name type="common">Rice</name>
    <dbReference type="NCBI Taxonomy" id="39947"/>
    <lineage>
        <taxon>Eukaryota</taxon>
        <taxon>Viridiplantae</taxon>
        <taxon>Streptophyta</taxon>
        <taxon>Embryophyta</taxon>
        <taxon>Tracheophyta</taxon>
        <taxon>Spermatophyta</taxon>
        <taxon>Magnoliopsida</taxon>
        <taxon>Liliopsida</taxon>
        <taxon>Poales</taxon>
        <taxon>Poaceae</taxon>
        <taxon>BOP clade</taxon>
        <taxon>Oryzoideae</taxon>
        <taxon>Oryzeae</taxon>
        <taxon>Oryzinae</taxon>
        <taxon>Oryza</taxon>
        <taxon>Oryza sativa</taxon>
    </lineage>
</organism>
<dbReference type="AlphaFoldDB" id="Q8LJK3"/>
<dbReference type="EMBL" id="AP003227">
    <property type="protein sequence ID" value="BAC06226.1"/>
    <property type="molecule type" value="Genomic_DNA"/>
</dbReference>
<protein>
    <submittedName>
        <fullName evidence="1">Uncharacterized protein</fullName>
    </submittedName>
</protein>
<gene>
    <name evidence="1" type="primary">P0018C10.46</name>
</gene>
<reference evidence="1" key="1">
    <citation type="journal article" date="2002" name="Nature">
        <title>The genome sequence and structure of rice chromosome 1.</title>
        <authorList>
            <person name="Sasaki T."/>
            <person name="Matsumoto T."/>
            <person name="Yamamoto K."/>
            <person name="Sakata K."/>
            <person name="Baba T."/>
            <person name="Katayose Y."/>
            <person name="Wu J."/>
            <person name="Niimura Y."/>
            <person name="Cheng Z."/>
            <person name="Nagamura Y."/>
            <person name="Antonio B.A."/>
            <person name="Kanamori H."/>
            <person name="Hosokawa S."/>
            <person name="Masukawa M."/>
            <person name="Arikawa K."/>
            <person name="Chiden Y."/>
            <person name="Hayashi M."/>
            <person name="Okamoto M."/>
            <person name="Ando T."/>
            <person name="Aoki H."/>
            <person name="Arita K."/>
            <person name="Hamada M."/>
            <person name="Harada C."/>
            <person name="Hijishita S."/>
            <person name="Honda M."/>
            <person name="Ichikawa Y."/>
            <person name="Idonuma A."/>
            <person name="Iijima M."/>
            <person name="Ikeda M."/>
            <person name="Ikeno M."/>
            <person name="Itoh S."/>
            <person name="Itoh T."/>
            <person name="Itoh Y."/>
            <person name="Itoh Y."/>
            <person name="Iwabuchi A."/>
            <person name="Kamiya K."/>
            <person name="Karasawa W."/>
            <person name="Katagiri S."/>
            <person name="Kikuta A."/>
            <person name="Kobayashi N."/>
            <person name="Kono I."/>
            <person name="Machita K."/>
            <person name="Maehara T."/>
            <person name="Mizuno H."/>
            <person name="Mizubayashi T."/>
            <person name="Mukai Y."/>
            <person name="Nagasaki H."/>
            <person name="Nakashima M."/>
            <person name="Nakama Y."/>
            <person name="Nakamichi Y."/>
            <person name="Nakamura M."/>
            <person name="Namiki N."/>
            <person name="Negishi M."/>
            <person name="Ohta I."/>
            <person name="Ono N."/>
            <person name="Saji S."/>
            <person name="Sakai K."/>
            <person name="Shibata M."/>
            <person name="Shimokawa T."/>
            <person name="Shomura A."/>
            <person name="Song J."/>
            <person name="Takazaki Y."/>
            <person name="Terasawa K."/>
            <person name="Tsuji K."/>
            <person name="Waki K."/>
            <person name="Yamagata H."/>
            <person name="Yamane H."/>
            <person name="Yoshiki S."/>
            <person name="Yoshihara R."/>
            <person name="Yukawa K."/>
            <person name="Zhong H."/>
            <person name="Iwama H."/>
            <person name="Endo T."/>
            <person name="Ito H."/>
            <person name="Hahn J.H."/>
            <person name="Kim H.I."/>
            <person name="Eun M.Y."/>
            <person name="Yano M."/>
            <person name="Jiang J."/>
            <person name="Gojobori T."/>
        </authorList>
    </citation>
    <scope>NUCLEOTIDE SEQUENCE [LARGE SCALE GENOMIC DNA]</scope>
</reference>
<accession>Q8LJK3</accession>
<sequence>MNRSQEGTGDYSPLPFVLSPRIGVPWSSEAGRAWKAVGRLRTSAYGAVKRAVVGGRYGGKKVAASDGLMDHHYE</sequence>
<evidence type="ECO:0000313" key="1">
    <source>
        <dbReference type="EMBL" id="BAC06226.1"/>
    </source>
</evidence>
<proteinExistence type="predicted"/>
<name>Q8LJK3_ORYSJ</name>